<sequence>MEKKGLIGFNPDSLSEESKTALQSETWSKVREAISEANVQAEEAPGERREVKHFTTEHTPDNAYGLVNEDIVREYLILGYKASEAICEIEAHGNTYKILKRPEVTVFYDANGDTLFDVENDRLEREYKRLYEPYSGPASNATAEVLPDKGVEISDNNSETVAPAQKEEITELEKTDPEEDIETSNAKTEKTQETESSQKDKKGPKYSSGGEKIKAEAEAEYKAKKGKEAKAMMKGQMTPIVQYLTEKCEADPEYNALVIQEHKTWKKCYDFMMKKARAMAAKGSNGLLVEGETILEWIDEYYQKDDKEEAEAEKKLKEKATEKKKKQADKPAQNAKEKQEALGKWLVEKSKTKPEEKKKENQEPEKPESNVDEQIDMFSVFNV</sequence>
<feature type="compositionally biased region" description="Basic and acidic residues" evidence="1">
    <location>
        <begin position="165"/>
        <end position="175"/>
    </location>
</feature>
<evidence type="ECO:0000313" key="3">
    <source>
        <dbReference type="Proteomes" id="UP001065549"/>
    </source>
</evidence>
<organism evidence="2 3">
    <name type="scientific">Hominibacterium faecale</name>
    <dbReference type="NCBI Taxonomy" id="2839743"/>
    <lineage>
        <taxon>Bacteria</taxon>
        <taxon>Bacillati</taxon>
        <taxon>Bacillota</taxon>
        <taxon>Clostridia</taxon>
        <taxon>Peptostreptococcales</taxon>
        <taxon>Anaerovoracaceae</taxon>
        <taxon>Hominibacterium</taxon>
    </lineage>
</organism>
<evidence type="ECO:0000256" key="1">
    <source>
        <dbReference type="SAM" id="MobiDB-lite"/>
    </source>
</evidence>
<dbReference type="Proteomes" id="UP001065549">
    <property type="component" value="Unassembled WGS sequence"/>
</dbReference>
<feature type="region of interest" description="Disordered" evidence="1">
    <location>
        <begin position="308"/>
        <end position="383"/>
    </location>
</feature>
<accession>A0A9J6QYB2</accession>
<keyword evidence="3" id="KW-1185">Reference proteome</keyword>
<feature type="compositionally biased region" description="Basic and acidic residues" evidence="1">
    <location>
        <begin position="335"/>
        <end position="369"/>
    </location>
</feature>
<proteinExistence type="predicted"/>
<dbReference type="RefSeq" id="WP_269478731.1">
    <property type="nucleotide sequence ID" value="NZ_JAOSHN010000010.1"/>
</dbReference>
<reference evidence="2" key="1">
    <citation type="submission" date="2022-09" db="EMBL/GenBank/DDBJ databases">
        <title>Culturomic study of gut microbiota in children with autism spectrum disorder.</title>
        <authorList>
            <person name="Efimov B.A."/>
            <person name="Chaplin A.V."/>
            <person name="Sokolova S.R."/>
            <person name="Pikina A.P."/>
            <person name="Korzhanova M."/>
            <person name="Belova V."/>
            <person name="Korostin D."/>
        </authorList>
    </citation>
    <scope>NUCLEOTIDE SEQUENCE</scope>
    <source>
        <strain evidence="2">ASD5510</strain>
    </source>
</reference>
<feature type="compositionally biased region" description="Basic and acidic residues" evidence="1">
    <location>
        <begin position="308"/>
        <end position="321"/>
    </location>
</feature>
<comment type="caution">
    <text evidence="2">The sequence shown here is derived from an EMBL/GenBank/DDBJ whole genome shotgun (WGS) entry which is preliminary data.</text>
</comment>
<dbReference type="EMBL" id="JAOSHN010000010">
    <property type="protein sequence ID" value="MCU7380481.1"/>
    <property type="molecule type" value="Genomic_DNA"/>
</dbReference>
<feature type="compositionally biased region" description="Basic and acidic residues" evidence="1">
    <location>
        <begin position="187"/>
        <end position="203"/>
    </location>
</feature>
<evidence type="ECO:0000313" key="2">
    <source>
        <dbReference type="EMBL" id="MCU7380481.1"/>
    </source>
</evidence>
<feature type="region of interest" description="Disordered" evidence="1">
    <location>
        <begin position="153"/>
        <end position="211"/>
    </location>
</feature>
<feature type="region of interest" description="Disordered" evidence="1">
    <location>
        <begin position="1"/>
        <end position="20"/>
    </location>
</feature>
<gene>
    <name evidence="2" type="ORF">OBO34_19395</name>
</gene>
<name>A0A9J6QYB2_9FIRM</name>
<dbReference type="AlphaFoldDB" id="A0A9J6QYB2"/>
<protein>
    <submittedName>
        <fullName evidence="2">PcfK-like family protein</fullName>
    </submittedName>
</protein>